<dbReference type="SUPFAM" id="SSF52540">
    <property type="entry name" value="P-loop containing nucleoside triphosphate hydrolases"/>
    <property type="match status" value="1"/>
</dbReference>
<dbReference type="InterPro" id="IPR005331">
    <property type="entry name" value="Sulfotransferase"/>
</dbReference>
<name>A0A1H6BHX0_9RHOB</name>
<keyword evidence="1" id="KW-0808">Transferase</keyword>
<dbReference type="Proteomes" id="UP000236752">
    <property type="component" value="Unassembled WGS sequence"/>
</dbReference>
<keyword evidence="2" id="KW-1185">Reference proteome</keyword>
<protein>
    <submittedName>
        <fullName evidence="1">Sulfotransferase family protein</fullName>
    </submittedName>
</protein>
<dbReference type="OrthoDB" id="1407035at2"/>
<dbReference type="GO" id="GO:0016020">
    <property type="term" value="C:membrane"/>
    <property type="evidence" value="ECO:0007669"/>
    <property type="project" value="InterPro"/>
</dbReference>
<accession>A0A1H6BHX0</accession>
<organism evidence="1 2">
    <name type="scientific">Thalassococcus halodurans</name>
    <dbReference type="NCBI Taxonomy" id="373675"/>
    <lineage>
        <taxon>Bacteria</taxon>
        <taxon>Pseudomonadati</taxon>
        <taxon>Pseudomonadota</taxon>
        <taxon>Alphaproteobacteria</taxon>
        <taxon>Rhodobacterales</taxon>
        <taxon>Roseobacteraceae</taxon>
        <taxon>Thalassococcus</taxon>
    </lineage>
</organism>
<gene>
    <name evidence="1" type="ORF">SAMN04488045_3562</name>
</gene>
<dbReference type="Gene3D" id="3.40.50.300">
    <property type="entry name" value="P-loop containing nucleotide triphosphate hydrolases"/>
    <property type="match status" value="1"/>
</dbReference>
<proteinExistence type="predicted"/>
<dbReference type="InterPro" id="IPR027417">
    <property type="entry name" value="P-loop_NTPase"/>
</dbReference>
<dbReference type="GO" id="GO:0008146">
    <property type="term" value="F:sulfotransferase activity"/>
    <property type="evidence" value="ECO:0007669"/>
    <property type="project" value="InterPro"/>
</dbReference>
<evidence type="ECO:0000313" key="1">
    <source>
        <dbReference type="EMBL" id="SEG60313.1"/>
    </source>
</evidence>
<reference evidence="1 2" key="1">
    <citation type="submission" date="2016-10" db="EMBL/GenBank/DDBJ databases">
        <authorList>
            <person name="de Groot N.N."/>
        </authorList>
    </citation>
    <scope>NUCLEOTIDE SEQUENCE [LARGE SCALE GENOMIC DNA]</scope>
    <source>
        <strain evidence="1 2">DSM 26915</strain>
    </source>
</reference>
<dbReference type="EMBL" id="FNUZ01000007">
    <property type="protein sequence ID" value="SEG60313.1"/>
    <property type="molecule type" value="Genomic_DNA"/>
</dbReference>
<dbReference type="RefSeq" id="WP_103911698.1">
    <property type="nucleotide sequence ID" value="NZ_FNUZ01000007.1"/>
</dbReference>
<sequence>MTQPTLVFLHIPKTAGQSIHAALTEIAGPENVSPIRVHTQVPDGQTQMPVGCQIYSGHIDWVDLENLPNDPKAFTVLRDPLERIASFYFYLRRKADLIGPNALTLQENMGMQRAAVWSPEDYFFAGNTMWQAFIRDHYWNPYCSYLVTKRIRGAAQAIHMPSDVLLAKAQAAARDLSGLYHTNDLRPLERDLKRWTGKSVSIVDKRVNVGPSDGPRWPKLAALLSKDAVQKLEQMVAVDQRLMHALGFAPAGASYRMVG</sequence>
<dbReference type="Pfam" id="PF03567">
    <property type="entry name" value="Sulfotransfer_2"/>
    <property type="match status" value="1"/>
</dbReference>
<evidence type="ECO:0000313" key="2">
    <source>
        <dbReference type="Proteomes" id="UP000236752"/>
    </source>
</evidence>
<dbReference type="AlphaFoldDB" id="A0A1H6BHX0"/>